<dbReference type="SMART" id="SM00912">
    <property type="entry name" value="Haemagg_act"/>
    <property type="match status" value="1"/>
</dbReference>
<sequence length="2054" mass="216499">MTPTYRIHSRPALTALIAAALATPPLAASEIRSHPDAHGENRPSIHQSGNGTPVVDITTPGADGVSHNVYQQLDVNERGVVFNNGRTTSATNLAGQIGANPALAGGTADLILNEVRSASPSQLAGYLEIGGDPADLVVANPAGITCDGCGFINAERAMLTTGRPTFEDDRWTGLDVRDGRIRIEGDGLDASRTAEADLLARAVEINAGIWADRLDITTGTGQFDRAGQRANSAAPGTSPPEWGIDTAQLGGMYANKIRLVANEHGVGVRNAGTIAAGAAGLTITADGKLINAGTTASASNASMQGTSMINTGEVHAEHALALELEGTLDNRAGQIIGRGDSSIEAAGIDNRHGEILAEDKLTLTADGSLQNGAGLVYGARRLSVVTPSLTGEGRLLSAGELATTIDGDYLHQGEMAAGERLSLTVAGSLDNTGHLTSADESDISASAIRNRTDGEITAGQLDLAANGHLDNAGLIDGGDIHLVSATLDNQPVGRLYGGLLSVTADRLRNLGDDASAATIAARDALHLAVDNMENRDQALILSGGNMRIEGRAGTSADHLLNQGASIEALGDLFVAAKRIDNLNAGLVTAQVDEPPVQESWIQLRGSQRTFDTADCSSLYHENVWCSGYSHEISDFTWFQTTAVTSHTEVIESHPATLQAGGDMTIDGGTLVNADSQIIAGNALEARLDTLENRATQGQDITRREGTARFTTVESCGFTGSDHCREWHGTSPYRPAPEYGTPYDLPTVTYTELAGANPSAPTIPDAPGHSASSMPSLPNASLFRIRPDNPNTPLIETDPRFASYRHWYGSEAMLEALARDPAYTQKRLGDGFYEQSLVRQQIIEQTGGRYLAGFSDDEAQFRALIDAGATLGRDLSLSPGVRLSAEQLDQLTTDIVWLEEQNIDVAGETQRVLVPRLHLAEGPTQRAGSSGGIAAKNVTLAVGDTATNGGHLAATDSLTLSAERIENLGVTIEAGRTQLTAGTDFHQRGGEIRGYETLTLTAGRDVTVAADTRRGENRIGASHFSRDQVVDPGGLAVTGDGEMTISAGRDLTLQATEITHTGNGATRLAAGRDLQLQTTNVGQGEQITWDADNRLVQGSRRDVGTTIDTQGDIDLLAGRDVAIRAGEIDSRSGQVALTAENDIRLLAGRATSHWEEAHRIESGGLLSGKVSTRIDSTTTDRSNATSLGGERVNVAAGRDVTVTGSQVISDRGTRLEAGRDIALLADRDEQTRHHFDEKTRSGLFSNGGLSVTYGTQRLTREDEFGRTSTAPTHVASIDGDVELRAGDTFRQVGSDMLAPGGDINIQAGRVEIIEARDASSSQQRREMEQSGLTLALTSPVIETGTRLQELARATEDTDDSRMKRLAIASAGLAGFDTYNQVKTGFGMEDASAAERAGGVGINISVGASESRQTAEHQADMARGSRISANGDIRIRAAGQGDDSDILVRGSDIHAAANATLAADDEIDLLATESRRKESSQNDSQSASVGVGINFGGDSVGFSITASAARGEGETQAHELVHQLSRISAGKTASLQSGGDTSLVGAVVSGDAVKARVGGDLHIESVQDRMTYRSEQQNESVGVSIPITGASFAASYSSDKSEATGDYRSVIEQSAIHAGRGGFELTVDGNTDLVGSVITSDADPSHNQLMTGTLTTSGLKNTSSASAEASGISLSSDMMTQGRYGVAQGLLANTALDADRDRSSNGVSRSAIAEGDIVITADQVQTEHSGMTANQTIAALRRDTNSTHAATKPIDIEAMHEATKADRQIKTLASQLTITAVGDRVYASDAAKKKAVLEKTCDNSSGRCEEVILDFKDHDFSHDGSGNIYLFNHGIFNSKEEALRNAVKQHGEDVLETGIYTVMNPETDHALSEAVYASLDKIRAFTGWTWLFGASNSAHNNVDIREAVARHNERATKTGGQQLHIKEVGHSRGTLTSSIATRLQEAAGETHTPVSSVLFNGAAANAERMADRIRNVTDGKGEVMQNTHLNDYVGIIFGGNSTTGGIETLFGNAHRAYFKDIPPRRLSNGERNPAHQLFLETWGSSQPIDPIKVKPE</sequence>
<feature type="signal peptide" evidence="2">
    <location>
        <begin position="1"/>
        <end position="27"/>
    </location>
</feature>
<feature type="domain" description="Filamentous haemagglutinin FhaB/tRNA nuclease CdiA-like TPS" evidence="3">
    <location>
        <begin position="49"/>
        <end position="169"/>
    </location>
</feature>
<evidence type="ECO:0000256" key="2">
    <source>
        <dbReference type="SAM" id="SignalP"/>
    </source>
</evidence>
<organism evidence="4 5">
    <name type="scientific">Guyparkeria halophila</name>
    <dbReference type="NCBI Taxonomy" id="47960"/>
    <lineage>
        <taxon>Bacteria</taxon>
        <taxon>Pseudomonadati</taxon>
        <taxon>Pseudomonadota</taxon>
        <taxon>Gammaproteobacteria</taxon>
        <taxon>Chromatiales</taxon>
        <taxon>Thioalkalibacteraceae</taxon>
        <taxon>Guyparkeria</taxon>
    </lineage>
</organism>
<dbReference type="InterPro" id="IPR011050">
    <property type="entry name" value="Pectin_lyase_fold/virulence"/>
</dbReference>
<keyword evidence="2" id="KW-0732">Signal</keyword>
<dbReference type="InterPro" id="IPR008619">
    <property type="entry name" value="Filamentous_hemagglutn_rpt"/>
</dbReference>
<dbReference type="Pfam" id="PF05860">
    <property type="entry name" value="TPS"/>
    <property type="match status" value="1"/>
</dbReference>
<evidence type="ECO:0000256" key="1">
    <source>
        <dbReference type="SAM" id="MobiDB-lite"/>
    </source>
</evidence>
<dbReference type="Proteomes" id="UP001327459">
    <property type="component" value="Chromosome"/>
</dbReference>
<feature type="compositionally biased region" description="Basic and acidic residues" evidence="1">
    <location>
        <begin position="31"/>
        <end position="43"/>
    </location>
</feature>
<evidence type="ECO:0000259" key="3">
    <source>
        <dbReference type="SMART" id="SM00912"/>
    </source>
</evidence>
<dbReference type="RefSeq" id="WP_322521252.1">
    <property type="nucleotide sequence ID" value="NZ_CP140153.1"/>
</dbReference>
<feature type="region of interest" description="Disordered" evidence="1">
    <location>
        <begin position="31"/>
        <end position="51"/>
    </location>
</feature>
<evidence type="ECO:0000313" key="5">
    <source>
        <dbReference type="Proteomes" id="UP001327459"/>
    </source>
</evidence>
<name>A0ABZ0YW43_9GAMM</name>
<dbReference type="InterPro" id="IPR008638">
    <property type="entry name" value="FhaB/CdiA-like_TPS"/>
</dbReference>
<proteinExistence type="predicted"/>
<evidence type="ECO:0000313" key="4">
    <source>
        <dbReference type="EMBL" id="WQH16253.1"/>
    </source>
</evidence>
<dbReference type="Gene3D" id="2.160.20.10">
    <property type="entry name" value="Single-stranded right-handed beta-helix, Pectin lyase-like"/>
    <property type="match status" value="1"/>
</dbReference>
<reference evidence="4 5" key="1">
    <citation type="submission" date="2023-11" db="EMBL/GenBank/DDBJ databases">
        <title>MicrobeMod: A computational toolkit for identifying prokaryotic methylation and restriction-modification with nanopore sequencing.</title>
        <authorList>
            <person name="Crits-Christoph A."/>
            <person name="Kang S.C."/>
            <person name="Lee H."/>
            <person name="Ostrov N."/>
        </authorList>
    </citation>
    <scope>NUCLEOTIDE SEQUENCE [LARGE SCALE GENOMIC DNA]</scope>
    <source>
        <strain evidence="4 5">ATCC 49870</strain>
    </source>
</reference>
<dbReference type="NCBIfam" id="TIGR01731">
    <property type="entry name" value="fil_hemag_20aa"/>
    <property type="match status" value="5"/>
</dbReference>
<gene>
    <name evidence="4" type="ORF">SR882_10900</name>
</gene>
<protein>
    <submittedName>
        <fullName evidence="4">Hemagglutinin repeat-containing protein</fullName>
    </submittedName>
</protein>
<accession>A0ABZ0YW43</accession>
<keyword evidence="5" id="KW-1185">Reference proteome</keyword>
<dbReference type="EMBL" id="CP140153">
    <property type="protein sequence ID" value="WQH16253.1"/>
    <property type="molecule type" value="Genomic_DNA"/>
</dbReference>
<dbReference type="InterPro" id="IPR010069">
    <property type="entry name" value="CdiA_FHA1_rpt"/>
</dbReference>
<dbReference type="NCBIfam" id="TIGR01901">
    <property type="entry name" value="adhes_NPXG"/>
    <property type="match status" value="1"/>
</dbReference>
<dbReference type="InterPro" id="IPR025157">
    <property type="entry name" value="Hemagglutinin_rpt"/>
</dbReference>
<feature type="chain" id="PRO_5045663252" evidence="2">
    <location>
        <begin position="28"/>
        <end position="2054"/>
    </location>
</feature>
<dbReference type="SUPFAM" id="SSF51126">
    <property type="entry name" value="Pectin lyase-like"/>
    <property type="match status" value="1"/>
</dbReference>
<dbReference type="InterPro" id="IPR012334">
    <property type="entry name" value="Pectin_lyas_fold"/>
</dbReference>
<dbReference type="Pfam" id="PF05594">
    <property type="entry name" value="Fil_haemagg"/>
    <property type="match status" value="4"/>
</dbReference>
<dbReference type="Pfam" id="PF13332">
    <property type="entry name" value="Fil_haemagg_2"/>
    <property type="match status" value="2"/>
</dbReference>